<keyword evidence="5 9" id="KW-0472">Membrane</keyword>
<evidence type="ECO:0000256" key="9">
    <source>
        <dbReference type="SAM" id="Phobius"/>
    </source>
</evidence>
<name>A0A9W2UR84_PANPR</name>
<dbReference type="InterPro" id="IPR051617">
    <property type="entry name" value="UNC-93-like_regulator"/>
</dbReference>
<protein>
    <recommendedName>
        <fullName evidence="7">UNC93-like protein MFSD11</fullName>
    </recommendedName>
    <alternativeName>
        <fullName evidence="8">Major facilitator superfamily domain-containing protein 11</fullName>
    </alternativeName>
</protein>
<feature type="transmembrane region" description="Helical" evidence="9">
    <location>
        <begin position="214"/>
        <end position="235"/>
    </location>
</feature>
<dbReference type="InterPro" id="IPR010291">
    <property type="entry name" value="Ion_channel_UNC-93"/>
</dbReference>
<keyword evidence="10" id="KW-1185">Reference proteome</keyword>
<feature type="transmembrane region" description="Helical" evidence="9">
    <location>
        <begin position="107"/>
        <end position="127"/>
    </location>
</feature>
<dbReference type="SUPFAM" id="SSF103473">
    <property type="entry name" value="MFS general substrate transporter"/>
    <property type="match status" value="1"/>
</dbReference>
<evidence type="ECO:0000256" key="7">
    <source>
        <dbReference type="ARBA" id="ARBA00040302"/>
    </source>
</evidence>
<evidence type="ECO:0000256" key="1">
    <source>
        <dbReference type="ARBA" id="ARBA00004141"/>
    </source>
</evidence>
<proteinExistence type="inferred from homology"/>
<dbReference type="Proteomes" id="UP001165780">
    <property type="component" value="Unplaced"/>
</dbReference>
<feature type="transmembrane region" description="Helical" evidence="9">
    <location>
        <begin position="290"/>
        <end position="317"/>
    </location>
</feature>
<reference evidence="11" key="1">
    <citation type="submission" date="2025-08" db="UniProtKB">
        <authorList>
            <consortium name="RefSeq"/>
        </authorList>
    </citation>
    <scope>IDENTIFICATION</scope>
    <source>
        <tissue evidence="11">Whole blood</tissue>
    </source>
</reference>
<evidence type="ECO:0000256" key="3">
    <source>
        <dbReference type="ARBA" id="ARBA00022692"/>
    </source>
</evidence>
<evidence type="ECO:0000313" key="10">
    <source>
        <dbReference type="Proteomes" id="UP001165780"/>
    </source>
</evidence>
<feature type="transmembrane region" description="Helical" evidence="9">
    <location>
        <begin position="247"/>
        <end position="266"/>
    </location>
</feature>
<evidence type="ECO:0000256" key="4">
    <source>
        <dbReference type="ARBA" id="ARBA00022989"/>
    </source>
</evidence>
<dbReference type="PANTHER" id="PTHR23294">
    <property type="entry name" value="ET TRANSLATION PRODUCT-RELATED"/>
    <property type="match status" value="1"/>
</dbReference>
<dbReference type="AlphaFoldDB" id="A0A9W2UR84"/>
<evidence type="ECO:0000256" key="5">
    <source>
        <dbReference type="ARBA" id="ARBA00023136"/>
    </source>
</evidence>
<feature type="transmembrane region" description="Helical" evidence="9">
    <location>
        <begin position="7"/>
        <end position="25"/>
    </location>
</feature>
<evidence type="ECO:0000256" key="6">
    <source>
        <dbReference type="ARBA" id="ARBA00023180"/>
    </source>
</evidence>
<dbReference type="CDD" id="cd17407">
    <property type="entry name" value="MFS_MFSD11"/>
    <property type="match status" value="1"/>
</dbReference>
<dbReference type="Gene3D" id="1.20.1250.20">
    <property type="entry name" value="MFS general substrate transporter like domains"/>
    <property type="match status" value="2"/>
</dbReference>
<evidence type="ECO:0000256" key="2">
    <source>
        <dbReference type="ARBA" id="ARBA00009172"/>
    </source>
</evidence>
<dbReference type="GO" id="GO:0016020">
    <property type="term" value="C:membrane"/>
    <property type="evidence" value="ECO:0007669"/>
    <property type="project" value="UniProtKB-SubCell"/>
</dbReference>
<keyword evidence="6" id="KW-0325">Glycoprotein</keyword>
<dbReference type="Pfam" id="PF05978">
    <property type="entry name" value="UNC-93"/>
    <property type="match status" value="1"/>
</dbReference>
<dbReference type="GeneID" id="109276881"/>
<comment type="subcellular location">
    <subcellularLocation>
        <location evidence="1">Membrane</location>
        <topology evidence="1">Multi-pass membrane protein</topology>
    </subcellularLocation>
</comment>
<dbReference type="InterPro" id="IPR036259">
    <property type="entry name" value="MFS_trans_sf"/>
</dbReference>
<dbReference type="CTD" id="79157"/>
<comment type="similarity">
    <text evidence="2">Belongs to the unc-93 family.</text>
</comment>
<dbReference type="PANTHER" id="PTHR23294:SF0">
    <property type="entry name" value="UNC93-LIKE PROTEIN MFSD11"/>
    <property type="match status" value="1"/>
</dbReference>
<evidence type="ECO:0000256" key="8">
    <source>
        <dbReference type="ARBA" id="ARBA00041910"/>
    </source>
</evidence>
<feature type="transmembrane region" description="Helical" evidence="9">
    <location>
        <begin position="324"/>
        <end position="342"/>
    </location>
</feature>
<evidence type="ECO:0000313" key="11">
    <source>
        <dbReference type="RefSeq" id="XP_053748936.1"/>
    </source>
</evidence>
<feature type="transmembrane region" description="Helical" evidence="9">
    <location>
        <begin position="176"/>
        <end position="194"/>
    </location>
</feature>
<dbReference type="RefSeq" id="XP_053748936.1">
    <property type="nucleotide sequence ID" value="XM_053892961.1"/>
</dbReference>
<sequence>MSPESKKLFNIIILGIAFMFMFTAFQTCGNVAPFPWSFYTASVFIGIAAAVLWTAQGNCLTINSDEHTIGRNSGIFWALLQSSLFFGNLYIYFAWQGKTHISESDRRTVFIALTVISLVGTVLFFLIRQPESENVLGEDESSEEQDLEVNESAQNTMAKAVDAFRKSLKLCVTREMLLLSITTAYTGLELTFFSGVYGTCIGAVNKFGTEEKSLIGLSGIFIGIGEILGGSLFGLLSKNNRFGRNPVVLLGILVHFIAFYLIFLNMPGDAPIAPVEGTDSTAYIRSSKEVAMFCSFLLGLGDSCFNTQLLSILGFLYSEDSAPAFAIFKFVQSICAAVAFFYSNYLLLHWQLLVMVIFGFFGTISFFSVEWDAAAIVARGSDYRSI</sequence>
<organism evidence="10 11">
    <name type="scientific">Panthera pardus</name>
    <name type="common">Leopard</name>
    <name type="synonym">Felis pardus</name>
    <dbReference type="NCBI Taxonomy" id="9691"/>
    <lineage>
        <taxon>Eukaryota</taxon>
        <taxon>Metazoa</taxon>
        <taxon>Chordata</taxon>
        <taxon>Craniata</taxon>
        <taxon>Vertebrata</taxon>
        <taxon>Euteleostomi</taxon>
        <taxon>Mammalia</taxon>
        <taxon>Eutheria</taxon>
        <taxon>Laurasiatheria</taxon>
        <taxon>Carnivora</taxon>
        <taxon>Feliformia</taxon>
        <taxon>Felidae</taxon>
        <taxon>Pantherinae</taxon>
        <taxon>Panthera</taxon>
    </lineage>
</organism>
<keyword evidence="3 9" id="KW-0812">Transmembrane</keyword>
<feature type="transmembrane region" description="Helical" evidence="9">
    <location>
        <begin position="348"/>
        <end position="369"/>
    </location>
</feature>
<feature type="transmembrane region" description="Helical" evidence="9">
    <location>
        <begin position="75"/>
        <end position="95"/>
    </location>
</feature>
<gene>
    <name evidence="11" type="primary">MFSD11</name>
</gene>
<keyword evidence="4 9" id="KW-1133">Transmembrane helix</keyword>
<accession>A0A9W2UR84</accession>
<feature type="transmembrane region" description="Helical" evidence="9">
    <location>
        <begin position="37"/>
        <end position="55"/>
    </location>
</feature>